<dbReference type="Gene3D" id="3.30.450.30">
    <property type="entry name" value="Dynein light chain 2a, cytoplasmic"/>
    <property type="match status" value="1"/>
</dbReference>
<dbReference type="SMART" id="SM00960">
    <property type="entry name" value="Robl_LC7"/>
    <property type="match status" value="1"/>
</dbReference>
<protein>
    <recommendedName>
        <fullName evidence="1">Roadblock/LAMTOR2 domain-containing protein</fullName>
    </recommendedName>
</protein>
<name>A0A062V4D9_9EURY</name>
<dbReference type="Pfam" id="PF03259">
    <property type="entry name" value="Robl_LC7"/>
    <property type="match status" value="1"/>
</dbReference>
<dbReference type="InterPro" id="IPR004942">
    <property type="entry name" value="Roadblock/LAMTOR2_dom"/>
</dbReference>
<reference evidence="2 3" key="1">
    <citation type="journal article" date="2013" name="Nature">
        <title>Anaerobic oxidation of methane coupled to nitrate reduction in a novel archaeal lineage.</title>
        <authorList>
            <person name="Haroon M.F."/>
            <person name="Hu S."/>
            <person name="Shi Y."/>
            <person name="Imelfort M."/>
            <person name="Keller J."/>
            <person name="Hugenholtz P."/>
            <person name="Yuan Z."/>
            <person name="Tyson G.W."/>
        </authorList>
    </citation>
    <scope>NUCLEOTIDE SEQUENCE [LARGE SCALE GENOMIC DNA]</scope>
    <source>
        <strain evidence="2 3">ANME-2d</strain>
    </source>
</reference>
<dbReference type="Proteomes" id="UP000027153">
    <property type="component" value="Unassembled WGS sequence"/>
</dbReference>
<feature type="domain" description="Roadblock/LAMTOR2" evidence="1">
    <location>
        <begin position="13"/>
        <end position="102"/>
    </location>
</feature>
<evidence type="ECO:0000259" key="1">
    <source>
        <dbReference type="SMART" id="SM00960"/>
    </source>
</evidence>
<evidence type="ECO:0000313" key="2">
    <source>
        <dbReference type="EMBL" id="KCZ71438.1"/>
    </source>
</evidence>
<keyword evidence="3" id="KW-1185">Reference proteome</keyword>
<sequence length="127" mass="13626">MYYKNSKETEELIDRVLADLWKTHGIEACAAVSRNGLLIHAIIQQEQYGKSLAAMSAAMLGAAETTIAQIGRGVPHRVIVECEYGKLIVIGAGPKALLAIIVNSDVELGLILIGLEESAKKLKGILD</sequence>
<evidence type="ECO:0000313" key="3">
    <source>
        <dbReference type="Proteomes" id="UP000027153"/>
    </source>
</evidence>
<comment type="caution">
    <text evidence="2">The sequence shown here is derived from an EMBL/GenBank/DDBJ whole genome shotgun (WGS) entry which is preliminary data.</text>
</comment>
<dbReference type="AlphaFoldDB" id="A0A062V4D9"/>
<proteinExistence type="predicted"/>
<organism evidence="2 3">
    <name type="scientific">Candidatus Methanoperedens nitratireducens</name>
    <dbReference type="NCBI Taxonomy" id="1392998"/>
    <lineage>
        <taxon>Archaea</taxon>
        <taxon>Methanobacteriati</taxon>
        <taxon>Methanobacteriota</taxon>
        <taxon>Stenosarchaea group</taxon>
        <taxon>Methanomicrobia</taxon>
        <taxon>Methanosarcinales</taxon>
        <taxon>ANME-2 cluster</taxon>
        <taxon>Candidatus Methanoperedentaceae</taxon>
        <taxon>Candidatus Methanoperedens</taxon>
    </lineage>
</organism>
<gene>
    <name evidence="2" type="ORF">ANME2D_02168</name>
</gene>
<dbReference type="EMBL" id="JMIY01000005">
    <property type="protein sequence ID" value="KCZ71438.1"/>
    <property type="molecule type" value="Genomic_DNA"/>
</dbReference>
<dbReference type="SUPFAM" id="SSF103196">
    <property type="entry name" value="Roadblock/LC7 domain"/>
    <property type="match status" value="1"/>
</dbReference>
<accession>A0A062V4D9</accession>